<dbReference type="InterPro" id="IPR002734">
    <property type="entry name" value="RibDG_C"/>
</dbReference>
<protein>
    <submittedName>
        <fullName evidence="5">5-amino-6-(5-phosphoribosylamino)uracil reductase</fullName>
    </submittedName>
</protein>
<reference evidence="5" key="1">
    <citation type="journal article" date="2014" name="Int. J. Syst. Evol. Microbiol.">
        <title>Complete genome sequence of Corynebacterium casei LMG S-19264T (=DSM 44701T), isolated from a smear-ripened cheese.</title>
        <authorList>
            <consortium name="US DOE Joint Genome Institute (JGI-PGF)"/>
            <person name="Walter F."/>
            <person name="Albersmeier A."/>
            <person name="Kalinowski J."/>
            <person name="Ruckert C."/>
        </authorList>
    </citation>
    <scope>NUCLEOTIDE SEQUENCE</scope>
    <source>
        <strain evidence="5">CGMCC 1.12214</strain>
    </source>
</reference>
<name>A0A917I8N7_9HYPH</name>
<dbReference type="PANTHER" id="PTHR38011">
    <property type="entry name" value="DIHYDROFOLATE REDUCTASE FAMILY PROTEIN (AFU_ORTHOLOGUE AFUA_8G06820)"/>
    <property type="match status" value="1"/>
</dbReference>
<evidence type="ECO:0000256" key="1">
    <source>
        <dbReference type="ARBA" id="ARBA00005104"/>
    </source>
</evidence>
<dbReference type="InterPro" id="IPR050765">
    <property type="entry name" value="Riboflavin_Biosynth_HTPR"/>
</dbReference>
<dbReference type="InterPro" id="IPR024072">
    <property type="entry name" value="DHFR-like_dom_sf"/>
</dbReference>
<keyword evidence="6" id="KW-1185">Reference proteome</keyword>
<dbReference type="Proteomes" id="UP000603912">
    <property type="component" value="Unassembled WGS sequence"/>
</dbReference>
<reference evidence="5" key="2">
    <citation type="submission" date="2020-09" db="EMBL/GenBank/DDBJ databases">
        <authorList>
            <person name="Sun Q."/>
            <person name="Zhou Y."/>
        </authorList>
    </citation>
    <scope>NUCLEOTIDE SEQUENCE</scope>
    <source>
        <strain evidence="5">CGMCC 1.12214</strain>
    </source>
</reference>
<proteinExistence type="predicted"/>
<evidence type="ECO:0000259" key="4">
    <source>
        <dbReference type="Pfam" id="PF01872"/>
    </source>
</evidence>
<dbReference type="PANTHER" id="PTHR38011:SF7">
    <property type="entry name" value="2,5-DIAMINO-6-RIBOSYLAMINO-4(3H)-PYRIMIDINONE 5'-PHOSPHATE REDUCTASE"/>
    <property type="match status" value="1"/>
</dbReference>
<dbReference type="GO" id="GO:0008703">
    <property type="term" value="F:5-amino-6-(5-phosphoribosylamino)uracil reductase activity"/>
    <property type="evidence" value="ECO:0007669"/>
    <property type="project" value="InterPro"/>
</dbReference>
<keyword evidence="2" id="KW-0521">NADP</keyword>
<keyword evidence="3" id="KW-0560">Oxidoreductase</keyword>
<feature type="domain" description="Bacterial bifunctional deaminase-reductase C-terminal" evidence="4">
    <location>
        <begin position="36"/>
        <end position="209"/>
    </location>
</feature>
<evidence type="ECO:0000313" key="5">
    <source>
        <dbReference type="EMBL" id="GGH23198.1"/>
    </source>
</evidence>
<comment type="caution">
    <text evidence="5">The sequence shown here is derived from an EMBL/GenBank/DDBJ whole genome shotgun (WGS) entry which is preliminary data.</text>
</comment>
<dbReference type="Pfam" id="PF01872">
    <property type="entry name" value="RibD_C"/>
    <property type="match status" value="1"/>
</dbReference>
<evidence type="ECO:0000313" key="6">
    <source>
        <dbReference type="Proteomes" id="UP000603912"/>
    </source>
</evidence>
<sequence>MPEQDSHATDAEIKRRTLGDDADVFAPLRLAACHRAYVIAQLGQSLDGRIATVTGESRYINGSAALDHLHGIRAHVDAVLVGVGTVLADDPQLTVRRCAGQSPARVVLDPNGRVPAGARCFAADGARRLLVTRKRGRAPEGVEEIVVEGEGVIPPGAVVEALFRRGMRRILIEGGARTISHFMDADAVDRLHVLVAPLIIGAGRLALDLAPEPVLARARRPATRVHVFADGDVLFDCDLRQGRASDVDNETGRLFASR</sequence>
<dbReference type="EMBL" id="BMES01000002">
    <property type="protein sequence ID" value="GGH23198.1"/>
    <property type="molecule type" value="Genomic_DNA"/>
</dbReference>
<accession>A0A917I8N7</accession>
<evidence type="ECO:0000256" key="3">
    <source>
        <dbReference type="ARBA" id="ARBA00023002"/>
    </source>
</evidence>
<dbReference type="Gene3D" id="3.40.430.10">
    <property type="entry name" value="Dihydrofolate Reductase, subunit A"/>
    <property type="match status" value="1"/>
</dbReference>
<dbReference type="GO" id="GO:0009231">
    <property type="term" value="P:riboflavin biosynthetic process"/>
    <property type="evidence" value="ECO:0007669"/>
    <property type="project" value="InterPro"/>
</dbReference>
<evidence type="ECO:0000256" key="2">
    <source>
        <dbReference type="ARBA" id="ARBA00022857"/>
    </source>
</evidence>
<dbReference type="AlphaFoldDB" id="A0A917I8N7"/>
<dbReference type="SUPFAM" id="SSF53597">
    <property type="entry name" value="Dihydrofolate reductase-like"/>
    <property type="match status" value="1"/>
</dbReference>
<dbReference type="RefSeq" id="WP_188518429.1">
    <property type="nucleotide sequence ID" value="NZ_BMES01000002.1"/>
</dbReference>
<gene>
    <name evidence="5" type="ORF">GCM10007036_28770</name>
</gene>
<comment type="pathway">
    <text evidence="1">Cofactor biosynthesis; riboflavin biosynthesis.</text>
</comment>
<organism evidence="5 6">
    <name type="scientific">Alsobacter metallidurans</name>
    <dbReference type="NCBI Taxonomy" id="340221"/>
    <lineage>
        <taxon>Bacteria</taxon>
        <taxon>Pseudomonadati</taxon>
        <taxon>Pseudomonadota</taxon>
        <taxon>Alphaproteobacteria</taxon>
        <taxon>Hyphomicrobiales</taxon>
        <taxon>Alsobacteraceae</taxon>
        <taxon>Alsobacter</taxon>
    </lineage>
</organism>